<organism evidence="3 4">
    <name type="scientific">Pedobacter yonginense</name>
    <dbReference type="NCBI Taxonomy" id="651869"/>
    <lineage>
        <taxon>Bacteria</taxon>
        <taxon>Pseudomonadati</taxon>
        <taxon>Bacteroidota</taxon>
        <taxon>Sphingobacteriia</taxon>
        <taxon>Sphingobacteriales</taxon>
        <taxon>Sphingobacteriaceae</taxon>
        <taxon>Pedobacter</taxon>
    </lineage>
</organism>
<keyword evidence="1" id="KW-0732">Signal</keyword>
<proteinExistence type="predicted"/>
<protein>
    <recommendedName>
        <fullName evidence="2">DUF4397 domain-containing protein</fullName>
    </recommendedName>
</protein>
<dbReference type="OrthoDB" id="9792011at2"/>
<reference evidence="3 4" key="1">
    <citation type="submission" date="2018-05" db="EMBL/GenBank/DDBJ databases">
        <title>Pedobacter paludis sp. nov., isolated from wetland soil.</title>
        <authorList>
            <person name="Zhang Y."/>
            <person name="Wang G."/>
        </authorList>
    </citation>
    <scope>NUCLEOTIDE SEQUENCE [LARGE SCALE GENOMIC DNA]</scope>
    <source>
        <strain evidence="3 4">KCTC22721</strain>
    </source>
</reference>
<feature type="signal peptide" evidence="1">
    <location>
        <begin position="1"/>
        <end position="24"/>
    </location>
</feature>
<feature type="domain" description="DUF4397" evidence="2">
    <location>
        <begin position="35"/>
        <end position="173"/>
    </location>
</feature>
<dbReference type="InterPro" id="IPR025510">
    <property type="entry name" value="DUF4397"/>
</dbReference>
<name>A0A317ERK3_9SPHI</name>
<dbReference type="AlphaFoldDB" id="A0A317ERK3"/>
<dbReference type="PROSITE" id="PS51257">
    <property type="entry name" value="PROKAR_LIPOPROTEIN"/>
    <property type="match status" value="1"/>
</dbReference>
<dbReference type="EMBL" id="QGNZ01000002">
    <property type="protein sequence ID" value="PWS27778.1"/>
    <property type="molecule type" value="Genomic_DNA"/>
</dbReference>
<gene>
    <name evidence="3" type="ORF">DHW03_09380</name>
</gene>
<comment type="caution">
    <text evidence="3">The sequence shown here is derived from an EMBL/GenBank/DDBJ whole genome shotgun (WGS) entry which is preliminary data.</text>
</comment>
<feature type="chain" id="PRO_5016458687" description="DUF4397 domain-containing protein" evidence="1">
    <location>
        <begin position="25"/>
        <end position="261"/>
    </location>
</feature>
<evidence type="ECO:0000313" key="3">
    <source>
        <dbReference type="EMBL" id="PWS27778.1"/>
    </source>
</evidence>
<dbReference type="Proteomes" id="UP000245379">
    <property type="component" value="Unassembled WGS sequence"/>
</dbReference>
<evidence type="ECO:0000259" key="2">
    <source>
        <dbReference type="Pfam" id="PF14344"/>
    </source>
</evidence>
<dbReference type="Pfam" id="PF14344">
    <property type="entry name" value="DUF4397"/>
    <property type="match status" value="1"/>
</dbReference>
<accession>A0A317ERK3</accession>
<keyword evidence="4" id="KW-1185">Reference proteome</keyword>
<evidence type="ECO:0000256" key="1">
    <source>
        <dbReference type="SAM" id="SignalP"/>
    </source>
</evidence>
<dbReference type="RefSeq" id="WP_109925482.1">
    <property type="nucleotide sequence ID" value="NZ_QGNZ01000002.1"/>
</dbReference>
<evidence type="ECO:0000313" key="4">
    <source>
        <dbReference type="Proteomes" id="UP000245379"/>
    </source>
</evidence>
<sequence>MKTKYIILTVVLLSITIFSCKKNAVQNIARPISGAQIKYFNFALNAPVINFYANGTKVSAASSTTGAESSTTGIAFSTVYPSTNAYTVIASGSYDFAAQRPSTLTTDANLSIANLTKQVDDGKNYSIYLSGIYNTTTKKTDIFAVDDVLPAVDTSGAYVRLVHTSYNANAFDLILKNTTTNVETPVATNIAYKSASPFVKVQQGVYDLILRYPNTTANIVVRTAVSVTKSNTYSFSLRGDITLPYTGTAVNRPFIDNTPNR</sequence>